<dbReference type="CDD" id="cd00093">
    <property type="entry name" value="HTH_XRE"/>
    <property type="match status" value="1"/>
</dbReference>
<keyword evidence="4" id="KW-1185">Reference proteome</keyword>
<dbReference type="AlphaFoldDB" id="A0A916TI86"/>
<evidence type="ECO:0000313" key="3">
    <source>
        <dbReference type="EMBL" id="GGB46712.1"/>
    </source>
</evidence>
<evidence type="ECO:0000259" key="2">
    <source>
        <dbReference type="PROSITE" id="PS50943"/>
    </source>
</evidence>
<dbReference type="RefSeq" id="WP_188839065.1">
    <property type="nucleotide sequence ID" value="NZ_BMHI01000008.1"/>
</dbReference>
<dbReference type="EMBL" id="BMHI01000008">
    <property type="protein sequence ID" value="GGB46712.1"/>
    <property type="molecule type" value="Genomic_DNA"/>
</dbReference>
<reference evidence="3" key="1">
    <citation type="journal article" date="2014" name="Int. J. Syst. Evol. Microbiol.">
        <title>Complete genome sequence of Corynebacterium casei LMG S-19264T (=DSM 44701T), isolated from a smear-ripened cheese.</title>
        <authorList>
            <consortium name="US DOE Joint Genome Institute (JGI-PGF)"/>
            <person name="Walter F."/>
            <person name="Albersmeier A."/>
            <person name="Kalinowski J."/>
            <person name="Ruckert C."/>
        </authorList>
    </citation>
    <scope>NUCLEOTIDE SEQUENCE</scope>
    <source>
        <strain evidence="3">CGMCC 1.15085</strain>
    </source>
</reference>
<gene>
    <name evidence="3" type="ORF">GCM10011492_42280</name>
</gene>
<dbReference type="SMART" id="SM00530">
    <property type="entry name" value="HTH_XRE"/>
    <property type="match status" value="1"/>
</dbReference>
<dbReference type="InterPro" id="IPR010982">
    <property type="entry name" value="Lambda_DNA-bd_dom_sf"/>
</dbReference>
<evidence type="ECO:0000313" key="4">
    <source>
        <dbReference type="Proteomes" id="UP000636793"/>
    </source>
</evidence>
<organism evidence="3 4">
    <name type="scientific">Flexivirga endophytica</name>
    <dbReference type="NCBI Taxonomy" id="1849103"/>
    <lineage>
        <taxon>Bacteria</taxon>
        <taxon>Bacillati</taxon>
        <taxon>Actinomycetota</taxon>
        <taxon>Actinomycetes</taxon>
        <taxon>Micrococcales</taxon>
        <taxon>Dermacoccaceae</taxon>
        <taxon>Flexivirga</taxon>
    </lineage>
</organism>
<dbReference type="Pfam" id="PF01381">
    <property type="entry name" value="HTH_3"/>
    <property type="match status" value="1"/>
</dbReference>
<proteinExistence type="predicted"/>
<feature type="domain" description="HTH cro/C1-type" evidence="2">
    <location>
        <begin position="26"/>
        <end position="80"/>
    </location>
</feature>
<evidence type="ECO:0000256" key="1">
    <source>
        <dbReference type="SAM" id="MobiDB-lite"/>
    </source>
</evidence>
<dbReference type="SUPFAM" id="SSF47413">
    <property type="entry name" value="lambda repressor-like DNA-binding domains"/>
    <property type="match status" value="1"/>
</dbReference>
<dbReference type="PROSITE" id="PS50943">
    <property type="entry name" value="HTH_CROC1"/>
    <property type="match status" value="1"/>
</dbReference>
<dbReference type="InterPro" id="IPR001387">
    <property type="entry name" value="Cro/C1-type_HTH"/>
</dbReference>
<accession>A0A916TI86</accession>
<protein>
    <recommendedName>
        <fullName evidence="2">HTH cro/C1-type domain-containing protein</fullName>
    </recommendedName>
</protein>
<dbReference type="Proteomes" id="UP000636793">
    <property type="component" value="Unassembled WGS sequence"/>
</dbReference>
<sequence>MGEVRQLRQQRPTVEPLWREVLGAQLRRVRLHRHRTITTTADRAGISAQYLSEVERGRKDPSSEIVAAIAGALDSSLAEITDLTVRELRRESARAQAAQVLELRSTANARRPAPSSMQGPVALAA</sequence>
<name>A0A916TI86_9MICO</name>
<reference evidence="3" key="2">
    <citation type="submission" date="2020-09" db="EMBL/GenBank/DDBJ databases">
        <authorList>
            <person name="Sun Q."/>
            <person name="Zhou Y."/>
        </authorList>
    </citation>
    <scope>NUCLEOTIDE SEQUENCE</scope>
    <source>
        <strain evidence="3">CGMCC 1.15085</strain>
    </source>
</reference>
<dbReference type="Gene3D" id="1.10.260.40">
    <property type="entry name" value="lambda repressor-like DNA-binding domains"/>
    <property type="match status" value="1"/>
</dbReference>
<feature type="region of interest" description="Disordered" evidence="1">
    <location>
        <begin position="104"/>
        <end position="125"/>
    </location>
</feature>
<dbReference type="GO" id="GO:0003677">
    <property type="term" value="F:DNA binding"/>
    <property type="evidence" value="ECO:0007669"/>
    <property type="project" value="InterPro"/>
</dbReference>
<comment type="caution">
    <text evidence="3">The sequence shown here is derived from an EMBL/GenBank/DDBJ whole genome shotgun (WGS) entry which is preliminary data.</text>
</comment>